<dbReference type="AlphaFoldDB" id="A0A367ZTE3"/>
<name>A0A367ZTE3_9BACT</name>
<protein>
    <recommendedName>
        <fullName evidence="3">TPR repeat, SEL1 subfamily</fullName>
    </recommendedName>
</protein>
<sequence length="908" mass="100238">MVVGRRAGAEVFAWPRLMLQQARQVGQQWLAGVSRAILGEAGGREGLAWWIALLPVPLQADAWYNLGVLWHRGWTGQTDLALAKAFYDRALALGSPLAACQLGLMHLRGEGVATDAVQAFALVKRAAEQGLPRAMGVLGVLYRYGQGTRADPTMAEWWLTRATQTGDFLSFQHLGEMAERGEGRARDVPRAISAYQIAAFHGVVPAQLRLGWIYTRGLGIEPNPEQGRHWLEQAAQQGMVAAREYLAEAHAYGYFGTVDVAAALDQARQASAQGSAWAPVFLGSLYESGKATGQPDFPEARRWYELGLARGQPLARRCLGTLLLQGGWPGSDPARGLALLTAAAEQGDLEAMNLLGWRYDNGIGVPRDEAQAVRWFRQAALQGLPVAMANYGEMLVRGAGLARDVLEGIRWLGRAAAWEEPYGCCYLAQMRLEGREIAADPLQPWILARIALAWEGSAETRQALLAIQASAAAVLAPAVVRETEERYRLATGPIDPLQARQRQALVAQVVASVRQEWREPHAARTFGPVMALRVALQPLVHRRLERAAARLADAVAEDQPLGPAECQVVASMARLGLFDVLQQAVEIGDWDFSPPPWEKDGQGAVWFEKAACQLGAAALVRSDELAAAGAPLLAFEMLQAAGQLGWRLQHNGWLARPGDGRRLLRVALERWRRFLRAFPAALWKRRTLVTLGSWPRPLINIQHRLQRKLGFWLPVFRYRRDHPALFQRQGFLLPEPNGRSLAEVEECHAHQCSLIFALDCLEEDEGAACPPASGPALLDLLRQRWTYLKSCVCPAGGVYHPVRGATLETPLCSVHPPLRRPLRDYEQFCRSAEYEALLQELGSLLSSMIERISQGGLTPDEVTQFQERCRRNPFAMAIDLDLEAEETESWRVEQSLDALLGECEAGLW</sequence>
<accession>A0A367ZTE3</accession>
<evidence type="ECO:0000313" key="2">
    <source>
        <dbReference type="Proteomes" id="UP000252355"/>
    </source>
</evidence>
<organism evidence="1 2">
    <name type="scientific">Candidatus Ozemobacter sibiricus</name>
    <dbReference type="NCBI Taxonomy" id="2268124"/>
    <lineage>
        <taxon>Bacteria</taxon>
        <taxon>Candidatus Ozemobacteria</taxon>
        <taxon>Candidatus Ozemobacterales</taxon>
        <taxon>Candidatus Ozemobacteraceae</taxon>
        <taxon>Candidatus Ozemobacter</taxon>
    </lineage>
</organism>
<dbReference type="Gene3D" id="1.25.40.10">
    <property type="entry name" value="Tetratricopeptide repeat domain"/>
    <property type="match status" value="2"/>
</dbReference>
<comment type="caution">
    <text evidence="1">The sequence shown here is derived from an EMBL/GenBank/DDBJ whole genome shotgun (WGS) entry which is preliminary data.</text>
</comment>
<dbReference type="InterPro" id="IPR050767">
    <property type="entry name" value="Sel1_AlgK"/>
</dbReference>
<dbReference type="Pfam" id="PF08238">
    <property type="entry name" value="Sel1"/>
    <property type="match status" value="8"/>
</dbReference>
<dbReference type="SMART" id="SM00671">
    <property type="entry name" value="SEL1"/>
    <property type="match status" value="10"/>
</dbReference>
<dbReference type="Proteomes" id="UP000252355">
    <property type="component" value="Unassembled WGS sequence"/>
</dbReference>
<dbReference type="SUPFAM" id="SSF81901">
    <property type="entry name" value="HCP-like"/>
    <property type="match status" value="2"/>
</dbReference>
<dbReference type="InterPro" id="IPR006597">
    <property type="entry name" value="Sel1-like"/>
</dbReference>
<dbReference type="PANTHER" id="PTHR11102">
    <property type="entry name" value="SEL-1-LIKE PROTEIN"/>
    <property type="match status" value="1"/>
</dbReference>
<evidence type="ECO:0000313" key="1">
    <source>
        <dbReference type="EMBL" id="RCK80979.1"/>
    </source>
</evidence>
<dbReference type="EMBL" id="QOQW01000003">
    <property type="protein sequence ID" value="RCK80979.1"/>
    <property type="molecule type" value="Genomic_DNA"/>
</dbReference>
<reference evidence="1 2" key="1">
    <citation type="submission" date="2018-05" db="EMBL/GenBank/DDBJ databases">
        <title>A metagenomic window into the 2 km-deep terrestrial subsurface aquifer revealed taxonomically and functionally diverse microbial community comprising novel uncultured bacterial lineages.</title>
        <authorList>
            <person name="Kadnikov V.V."/>
            <person name="Mardanov A.V."/>
            <person name="Beletsky A.V."/>
            <person name="Banks D."/>
            <person name="Pimenov N.V."/>
            <person name="Frank Y.A."/>
            <person name="Karnachuk O.V."/>
            <person name="Ravin N.V."/>
        </authorList>
    </citation>
    <scope>NUCLEOTIDE SEQUENCE [LARGE SCALE GENOMIC DNA]</scope>
    <source>
        <strain evidence="1">BY5</strain>
    </source>
</reference>
<dbReference type="PANTHER" id="PTHR11102:SF160">
    <property type="entry name" value="ERAD-ASSOCIATED E3 UBIQUITIN-PROTEIN LIGASE COMPONENT HRD3"/>
    <property type="match status" value="1"/>
</dbReference>
<proteinExistence type="predicted"/>
<dbReference type="InterPro" id="IPR011990">
    <property type="entry name" value="TPR-like_helical_dom_sf"/>
</dbReference>
<evidence type="ECO:0008006" key="3">
    <source>
        <dbReference type="Google" id="ProtNLM"/>
    </source>
</evidence>
<gene>
    <name evidence="1" type="ORF">OZSIB_2356</name>
</gene>